<organism evidence="9 10">
    <name type="scientific">Pythium oligandrum</name>
    <name type="common">Mycoparasitic fungus</name>
    <dbReference type="NCBI Taxonomy" id="41045"/>
    <lineage>
        <taxon>Eukaryota</taxon>
        <taxon>Sar</taxon>
        <taxon>Stramenopiles</taxon>
        <taxon>Oomycota</taxon>
        <taxon>Peronosporomycetes</taxon>
        <taxon>Pythiales</taxon>
        <taxon>Pythiaceae</taxon>
        <taxon>Pythium</taxon>
    </lineage>
</organism>
<dbReference type="InterPro" id="IPR039859">
    <property type="entry name" value="PFA4/ZDH16/20/ERF2-like"/>
</dbReference>
<sequence>MLRVHESLFIRTFSLIPVAMVAVITGLEYYIFMADHLIPSFANKERIVWNLIQFAALHATVALMFVSYIRVVSTDPGYVTEHTIERIRDALHSAMEASSFSFSSQSTGDGMPHCRRCKQAKPLRAHHCSFCNRCVMKMDHHCPWVANCVGEGNYKYFLLFVWYAFLALSMVVITFFGKFLRSVTLNDPQSVSDDQLSLMGLVAFVLAGSLSFCLLIFVVVHGSLVLFGSSTIECHIYGHRSPYNRGWRKNVRSVFGDEPVWHWLLPVPPVFHEDTRSELDRMEAKQLRAEQVLDDSEDGSAEDDQLL</sequence>
<dbReference type="PANTHER" id="PTHR12246">
    <property type="entry name" value="PALMITOYLTRANSFERASE ZDHHC16"/>
    <property type="match status" value="1"/>
</dbReference>
<evidence type="ECO:0000313" key="10">
    <source>
        <dbReference type="Proteomes" id="UP000794436"/>
    </source>
</evidence>
<comment type="domain">
    <text evidence="7">The DHHC domain is required for palmitoyltransferase activity.</text>
</comment>
<gene>
    <name evidence="9" type="ORF">Poli38472_005490</name>
</gene>
<feature type="transmembrane region" description="Helical" evidence="7">
    <location>
        <begin position="196"/>
        <end position="220"/>
    </location>
</feature>
<evidence type="ECO:0000256" key="5">
    <source>
        <dbReference type="ARBA" id="ARBA00023136"/>
    </source>
</evidence>
<feature type="transmembrane region" description="Helical" evidence="7">
    <location>
        <begin position="47"/>
        <end position="69"/>
    </location>
</feature>
<dbReference type="InterPro" id="IPR001594">
    <property type="entry name" value="Palmitoyltrfase_DHHC"/>
</dbReference>
<evidence type="ECO:0000259" key="8">
    <source>
        <dbReference type="Pfam" id="PF01529"/>
    </source>
</evidence>
<feature type="domain" description="Palmitoyltransferase DHHC" evidence="8">
    <location>
        <begin position="113"/>
        <end position="233"/>
    </location>
</feature>
<comment type="subcellular location">
    <subcellularLocation>
        <location evidence="1">Membrane</location>
        <topology evidence="1">Multi-pass membrane protein</topology>
    </subcellularLocation>
</comment>
<keyword evidence="2 7" id="KW-0808">Transferase</keyword>
<feature type="transmembrane region" description="Helical" evidence="7">
    <location>
        <begin position="156"/>
        <end position="176"/>
    </location>
</feature>
<comment type="catalytic activity">
    <reaction evidence="7">
        <text>L-cysteinyl-[protein] + hexadecanoyl-CoA = S-hexadecanoyl-L-cysteinyl-[protein] + CoA</text>
        <dbReference type="Rhea" id="RHEA:36683"/>
        <dbReference type="Rhea" id="RHEA-COMP:10131"/>
        <dbReference type="Rhea" id="RHEA-COMP:11032"/>
        <dbReference type="ChEBI" id="CHEBI:29950"/>
        <dbReference type="ChEBI" id="CHEBI:57287"/>
        <dbReference type="ChEBI" id="CHEBI:57379"/>
        <dbReference type="ChEBI" id="CHEBI:74151"/>
        <dbReference type="EC" id="2.3.1.225"/>
    </reaction>
</comment>
<keyword evidence="4 7" id="KW-1133">Transmembrane helix</keyword>
<dbReference type="EMBL" id="SPLM01000073">
    <property type="protein sequence ID" value="TMW62872.1"/>
    <property type="molecule type" value="Genomic_DNA"/>
</dbReference>
<dbReference type="AlphaFoldDB" id="A0A8K1CGE2"/>
<name>A0A8K1CGE2_PYTOL</name>
<keyword evidence="6 7" id="KW-0012">Acyltransferase</keyword>
<dbReference type="GO" id="GO:0019706">
    <property type="term" value="F:protein-cysteine S-palmitoyltransferase activity"/>
    <property type="evidence" value="ECO:0007669"/>
    <property type="project" value="UniProtKB-EC"/>
</dbReference>
<dbReference type="Proteomes" id="UP000794436">
    <property type="component" value="Unassembled WGS sequence"/>
</dbReference>
<dbReference type="GO" id="GO:0016020">
    <property type="term" value="C:membrane"/>
    <property type="evidence" value="ECO:0007669"/>
    <property type="project" value="UniProtKB-SubCell"/>
</dbReference>
<reference evidence="9" key="1">
    <citation type="submission" date="2019-03" db="EMBL/GenBank/DDBJ databases">
        <title>Long read genome sequence of the mycoparasitic Pythium oligandrum ATCC 38472 isolated from sugarbeet rhizosphere.</title>
        <authorList>
            <person name="Gaulin E."/>
        </authorList>
    </citation>
    <scope>NUCLEOTIDE SEQUENCE</scope>
    <source>
        <strain evidence="9">ATCC 38472_TT</strain>
    </source>
</reference>
<dbReference type="OrthoDB" id="331948at2759"/>
<comment type="similarity">
    <text evidence="7">Belongs to the DHHC palmitoyltransferase family.</text>
</comment>
<accession>A0A8K1CGE2</accession>
<dbReference type="EC" id="2.3.1.225" evidence="7"/>
<evidence type="ECO:0000256" key="7">
    <source>
        <dbReference type="RuleBase" id="RU079119"/>
    </source>
</evidence>
<keyword evidence="5 7" id="KW-0472">Membrane</keyword>
<keyword evidence="10" id="KW-1185">Reference proteome</keyword>
<evidence type="ECO:0000256" key="4">
    <source>
        <dbReference type="ARBA" id="ARBA00022989"/>
    </source>
</evidence>
<keyword evidence="3 7" id="KW-0812">Transmembrane</keyword>
<evidence type="ECO:0000256" key="3">
    <source>
        <dbReference type="ARBA" id="ARBA00022692"/>
    </source>
</evidence>
<proteinExistence type="inferred from homology"/>
<comment type="caution">
    <text evidence="9">The sequence shown here is derived from an EMBL/GenBank/DDBJ whole genome shotgun (WGS) entry which is preliminary data.</text>
</comment>
<dbReference type="PROSITE" id="PS50216">
    <property type="entry name" value="DHHC"/>
    <property type="match status" value="1"/>
</dbReference>
<protein>
    <recommendedName>
        <fullName evidence="7">Palmitoyltransferase</fullName>
        <ecNumber evidence="7">2.3.1.225</ecNumber>
    </recommendedName>
</protein>
<evidence type="ECO:0000256" key="2">
    <source>
        <dbReference type="ARBA" id="ARBA00022679"/>
    </source>
</evidence>
<feature type="transmembrane region" description="Helical" evidence="7">
    <location>
        <begin position="12"/>
        <end position="32"/>
    </location>
</feature>
<evidence type="ECO:0000313" key="9">
    <source>
        <dbReference type="EMBL" id="TMW62872.1"/>
    </source>
</evidence>
<evidence type="ECO:0000256" key="1">
    <source>
        <dbReference type="ARBA" id="ARBA00004141"/>
    </source>
</evidence>
<dbReference type="Pfam" id="PF01529">
    <property type="entry name" value="DHHC"/>
    <property type="match status" value="1"/>
</dbReference>
<evidence type="ECO:0000256" key="6">
    <source>
        <dbReference type="ARBA" id="ARBA00023315"/>
    </source>
</evidence>